<evidence type="ECO:0000313" key="6">
    <source>
        <dbReference type="Proteomes" id="UP001497623"/>
    </source>
</evidence>
<dbReference type="PROSITE" id="PS00233">
    <property type="entry name" value="CHIT_BIND_RR_1"/>
    <property type="match status" value="1"/>
</dbReference>
<dbReference type="Proteomes" id="UP001497623">
    <property type="component" value="Unassembled WGS sequence"/>
</dbReference>
<feature type="compositionally biased region" description="Polar residues" evidence="3">
    <location>
        <begin position="52"/>
        <end position="72"/>
    </location>
</feature>
<reference evidence="5 6" key="1">
    <citation type="submission" date="2024-05" db="EMBL/GenBank/DDBJ databases">
        <authorList>
            <person name="Wallberg A."/>
        </authorList>
    </citation>
    <scope>NUCLEOTIDE SEQUENCE [LARGE SCALE GENOMIC DNA]</scope>
</reference>
<protein>
    <recommendedName>
        <fullName evidence="7">Pupal cuticle protein Edg-78E</fullName>
    </recommendedName>
</protein>
<dbReference type="AlphaFoldDB" id="A0AAV2Q6S1"/>
<evidence type="ECO:0000256" key="2">
    <source>
        <dbReference type="PROSITE-ProRule" id="PRU00497"/>
    </source>
</evidence>
<dbReference type="PRINTS" id="PR00947">
    <property type="entry name" value="CUTICLE"/>
</dbReference>
<dbReference type="EMBL" id="CAXKWB010003722">
    <property type="protein sequence ID" value="CAL4069988.1"/>
    <property type="molecule type" value="Genomic_DNA"/>
</dbReference>
<sequence length="125" mass="13291">YTDNMNTFLIAFSCLLAAAYASQYPAEIIPILKDAQTQDAYGGYTFDFETGNGISRQEQGSQNDGQNSAGSVSYTAPDGTPIVLSFTADQAGYLPVGDHLPVAPVHDYVLPVAPALPYQRTDGGH</sequence>
<comment type="caution">
    <text evidence="5">The sequence shown here is derived from an EMBL/GenBank/DDBJ whole genome shotgun (WGS) entry which is preliminary data.</text>
</comment>
<feature type="chain" id="PRO_5043494967" description="Pupal cuticle protein Edg-78E" evidence="4">
    <location>
        <begin position="22"/>
        <end position="125"/>
    </location>
</feature>
<keyword evidence="1 2" id="KW-0193">Cuticle</keyword>
<evidence type="ECO:0000256" key="1">
    <source>
        <dbReference type="ARBA" id="ARBA00022460"/>
    </source>
</evidence>
<name>A0AAV2Q6S1_MEGNR</name>
<gene>
    <name evidence="5" type="ORF">MNOR_LOCUS8148</name>
</gene>
<evidence type="ECO:0000313" key="5">
    <source>
        <dbReference type="EMBL" id="CAL4069988.1"/>
    </source>
</evidence>
<dbReference type="Pfam" id="PF00379">
    <property type="entry name" value="Chitin_bind_4"/>
    <property type="match status" value="1"/>
</dbReference>
<dbReference type="InterPro" id="IPR050468">
    <property type="entry name" value="Cuticle_Struct_Prot"/>
</dbReference>
<evidence type="ECO:0008006" key="7">
    <source>
        <dbReference type="Google" id="ProtNLM"/>
    </source>
</evidence>
<dbReference type="GO" id="GO:0062129">
    <property type="term" value="C:chitin-based extracellular matrix"/>
    <property type="evidence" value="ECO:0007669"/>
    <property type="project" value="TreeGrafter"/>
</dbReference>
<keyword evidence="4" id="KW-0732">Signal</keyword>
<evidence type="ECO:0000256" key="3">
    <source>
        <dbReference type="SAM" id="MobiDB-lite"/>
    </source>
</evidence>
<feature type="non-terminal residue" evidence="5">
    <location>
        <position position="1"/>
    </location>
</feature>
<proteinExistence type="predicted"/>
<dbReference type="InterPro" id="IPR000618">
    <property type="entry name" value="Insect_cuticle"/>
</dbReference>
<keyword evidence="6" id="KW-1185">Reference proteome</keyword>
<organism evidence="5 6">
    <name type="scientific">Meganyctiphanes norvegica</name>
    <name type="common">Northern krill</name>
    <name type="synonym">Thysanopoda norvegica</name>
    <dbReference type="NCBI Taxonomy" id="48144"/>
    <lineage>
        <taxon>Eukaryota</taxon>
        <taxon>Metazoa</taxon>
        <taxon>Ecdysozoa</taxon>
        <taxon>Arthropoda</taxon>
        <taxon>Crustacea</taxon>
        <taxon>Multicrustacea</taxon>
        <taxon>Malacostraca</taxon>
        <taxon>Eumalacostraca</taxon>
        <taxon>Eucarida</taxon>
        <taxon>Euphausiacea</taxon>
        <taxon>Euphausiidae</taxon>
        <taxon>Meganyctiphanes</taxon>
    </lineage>
</organism>
<dbReference type="PANTHER" id="PTHR10380">
    <property type="entry name" value="CUTICLE PROTEIN"/>
    <property type="match status" value="1"/>
</dbReference>
<dbReference type="InterPro" id="IPR031311">
    <property type="entry name" value="CHIT_BIND_RR_consensus"/>
</dbReference>
<accession>A0AAV2Q6S1</accession>
<dbReference type="GO" id="GO:0008010">
    <property type="term" value="F:structural constituent of chitin-based larval cuticle"/>
    <property type="evidence" value="ECO:0007669"/>
    <property type="project" value="TreeGrafter"/>
</dbReference>
<dbReference type="PANTHER" id="PTHR10380:SF173">
    <property type="entry name" value="CUTICULAR PROTEIN 47EF, ISOFORM C-RELATED"/>
    <property type="match status" value="1"/>
</dbReference>
<evidence type="ECO:0000256" key="4">
    <source>
        <dbReference type="SAM" id="SignalP"/>
    </source>
</evidence>
<feature type="signal peptide" evidence="4">
    <location>
        <begin position="1"/>
        <end position="21"/>
    </location>
</feature>
<dbReference type="PROSITE" id="PS51155">
    <property type="entry name" value="CHIT_BIND_RR_2"/>
    <property type="match status" value="1"/>
</dbReference>
<feature type="region of interest" description="Disordered" evidence="3">
    <location>
        <begin position="51"/>
        <end position="72"/>
    </location>
</feature>